<dbReference type="OrthoDB" id="9813719at2"/>
<evidence type="ECO:0000256" key="3">
    <source>
        <dbReference type="ARBA" id="ARBA00022691"/>
    </source>
</evidence>
<evidence type="ECO:0000256" key="2">
    <source>
        <dbReference type="ARBA" id="ARBA00022679"/>
    </source>
</evidence>
<dbReference type="AlphaFoldDB" id="A0A2T0B5T4"/>
<dbReference type="NCBIfam" id="TIGR00675">
    <property type="entry name" value="dcm"/>
    <property type="match status" value="1"/>
</dbReference>
<gene>
    <name evidence="10" type="primary">haeIIIM</name>
    <name evidence="10" type="ORF">CLLI_09350</name>
</gene>
<dbReference type="EMBL" id="PVXO01000028">
    <property type="protein sequence ID" value="PRR79261.1"/>
    <property type="molecule type" value="Genomic_DNA"/>
</dbReference>
<feature type="domain" description="Type II methyltransferase M.TaqI-like" evidence="8">
    <location>
        <begin position="122"/>
        <end position="268"/>
    </location>
</feature>
<dbReference type="Pfam" id="PF07669">
    <property type="entry name" value="Eco57I"/>
    <property type="match status" value="1"/>
</dbReference>
<keyword evidence="1 5" id="KW-0489">Methyltransferase</keyword>
<dbReference type="Proteomes" id="UP000239706">
    <property type="component" value="Unassembled WGS sequence"/>
</dbReference>
<dbReference type="Pfam" id="PF00145">
    <property type="entry name" value="DNA_methylase"/>
    <property type="match status" value="2"/>
</dbReference>
<sequence length="970" mass="112564">MNETIEKELWSELEKSSIKFQSKLDSKYKRNNGIYYTGLELADKIIKNLFENTKIKEPVWKNTFFEPCGGVGNFIFAYLKYIYSNYKLTEEEARILIKNIYYCELDFNAKELYVSNIKKLTKIFFNIEIEEDDLNIGESLVYNLNQEKVEYIDVNKYFGKDKFDIIVTNPPYKSLRAEKRNYDFETDFMADKVKYEEIKKQASERYSLSKQVSSNIFKYFVEEILLNYSNENSNIGILIPSSILTDKSCEGLRKEILEKNGLRVICNIPETNKYIKAQQSLTYLIIEKSKKTNKVRISDLKNKDIIIDVKDFVNKDHGYSMMVLKEEEYTLLNKMMSFKKLKEFECIVNMRGELDLTLNKSDIISAKTEYKLVKGRNIDRYELLDCNNGFVTNEFVKKSPKKYYIENERIACQQIVNVNKERRLMFTFMPCNYVLGNSCNFIYVKENKKGIDIYYLLGLLNSKLLNWYFKLFSSNNHVNNYELDNLPIPIHDIAKMKQVSEIAFKNSQEYSKLNDEKIDDLVNELFGLENISKTKMNAELNTNKEDYEKHMNNKPIYEQLSIFSKFRSELDNKVDEVTKLKQKYITNNFVINNKSYKMSDLDMEIITSVPAGGNWQNIPQETMNKSKRLLGIQKTGGRTTLYGRLQYDKPSYTITTYFNRPGNGCYIHPVNNRVLTTREAARLQCFPDDYYFYGNQKDILNQIGNAVPPVIGYLIGEKIIKSLGCGISLDLFSGAGGLLYGMKKAGITHALANDFDKSACVTLKVNNPEIEVLYGDITKEAVKTEIINKGIYKNTDIICGGPPCQGFSLAGFRRSDDPRNKLFRDFYDVVKSVKPKVFVFENVIGILSYKKGKTYEEIKTLFKELGYNVHGEALMFNEYGVPQKRKRVIVIGVRNDLNISPESLYPDKITESKETQITVKDAIGDLEKIELNKNVIIPKSESEFQRFIKNHISYEEYVLNLSSKNKRGQI</sequence>
<dbReference type="InterPro" id="IPR050390">
    <property type="entry name" value="C5-Methyltransferase"/>
</dbReference>
<dbReference type="GO" id="GO:0044027">
    <property type="term" value="P:negative regulation of gene expression via chromosomal CpG island methylation"/>
    <property type="evidence" value="ECO:0007669"/>
    <property type="project" value="TreeGrafter"/>
</dbReference>
<dbReference type="GO" id="GO:0003886">
    <property type="term" value="F:DNA (cytosine-5-)-methyltransferase activity"/>
    <property type="evidence" value="ECO:0007669"/>
    <property type="project" value="UniProtKB-EC"/>
</dbReference>
<feature type="active site" evidence="5">
    <location>
        <position position="804"/>
    </location>
</feature>
<dbReference type="PANTHER" id="PTHR10629:SF52">
    <property type="entry name" value="DNA (CYTOSINE-5)-METHYLTRANSFERASE 1"/>
    <property type="match status" value="1"/>
</dbReference>
<dbReference type="InterPro" id="IPR002052">
    <property type="entry name" value="DNA_methylase_N6_adenine_CS"/>
</dbReference>
<dbReference type="GO" id="GO:0003677">
    <property type="term" value="F:DNA binding"/>
    <property type="evidence" value="ECO:0007669"/>
    <property type="project" value="TreeGrafter"/>
</dbReference>
<dbReference type="REBASE" id="268060">
    <property type="entry name" value="M.Cli100320ORF9350P"/>
</dbReference>
<dbReference type="RefSeq" id="WP_106063086.1">
    <property type="nucleotide sequence ID" value="NZ_PVXO01000028.1"/>
</dbReference>
<keyword evidence="11" id="KW-1185">Reference proteome</keyword>
<name>A0A2T0B5T4_9CLOT</name>
<comment type="catalytic activity">
    <reaction evidence="7">
        <text>a 2'-deoxycytidine in DNA + S-adenosyl-L-methionine = a 5-methyl-2'-deoxycytidine in DNA + S-adenosyl-L-homocysteine + H(+)</text>
        <dbReference type="Rhea" id="RHEA:13681"/>
        <dbReference type="Rhea" id="RHEA-COMP:11369"/>
        <dbReference type="Rhea" id="RHEA-COMP:11370"/>
        <dbReference type="ChEBI" id="CHEBI:15378"/>
        <dbReference type="ChEBI" id="CHEBI:57856"/>
        <dbReference type="ChEBI" id="CHEBI:59789"/>
        <dbReference type="ChEBI" id="CHEBI:85452"/>
        <dbReference type="ChEBI" id="CHEBI:85454"/>
        <dbReference type="EC" id="2.1.1.37"/>
    </reaction>
</comment>
<proteinExistence type="inferred from homology"/>
<dbReference type="PROSITE" id="PS00094">
    <property type="entry name" value="C5_MTASE_1"/>
    <property type="match status" value="1"/>
</dbReference>
<dbReference type="GO" id="GO:0009307">
    <property type="term" value="P:DNA restriction-modification system"/>
    <property type="evidence" value="ECO:0007669"/>
    <property type="project" value="UniProtKB-KW"/>
</dbReference>
<dbReference type="PROSITE" id="PS51679">
    <property type="entry name" value="SAM_MT_C5"/>
    <property type="match status" value="1"/>
</dbReference>
<organism evidence="10 11">
    <name type="scientific">Clostridium liquoris</name>
    <dbReference type="NCBI Taxonomy" id="1289519"/>
    <lineage>
        <taxon>Bacteria</taxon>
        <taxon>Bacillati</taxon>
        <taxon>Bacillota</taxon>
        <taxon>Clostridia</taxon>
        <taxon>Eubacteriales</taxon>
        <taxon>Clostridiaceae</taxon>
        <taxon>Clostridium</taxon>
    </lineage>
</organism>
<comment type="similarity">
    <text evidence="5 6">Belongs to the class I-like SAM-binding methyltransferase superfamily. C5-methyltransferase family.</text>
</comment>
<comment type="caution">
    <text evidence="10">The sequence shown here is derived from an EMBL/GenBank/DDBJ whole genome shotgun (WGS) entry which is preliminary data.</text>
</comment>
<dbReference type="Gene3D" id="3.90.120.10">
    <property type="entry name" value="DNA Methylase, subunit A, domain 2"/>
    <property type="match status" value="1"/>
</dbReference>
<dbReference type="EC" id="2.1.1.37" evidence="7"/>
<evidence type="ECO:0000259" key="9">
    <source>
        <dbReference type="Pfam" id="PF12950"/>
    </source>
</evidence>
<dbReference type="PRINTS" id="PR00105">
    <property type="entry name" value="C5METTRFRASE"/>
</dbReference>
<dbReference type="PROSITE" id="PS00092">
    <property type="entry name" value="N6_MTASE"/>
    <property type="match status" value="1"/>
</dbReference>
<dbReference type="InterPro" id="IPR001525">
    <property type="entry name" value="C5_MeTfrase"/>
</dbReference>
<keyword evidence="3 5" id="KW-0949">S-adenosyl-L-methionine</keyword>
<feature type="domain" description="TaqI-like C-terminal specificity" evidence="9">
    <location>
        <begin position="371"/>
        <end position="488"/>
    </location>
</feature>
<evidence type="ECO:0000256" key="6">
    <source>
        <dbReference type="RuleBase" id="RU000416"/>
    </source>
</evidence>
<evidence type="ECO:0000259" key="8">
    <source>
        <dbReference type="Pfam" id="PF07669"/>
    </source>
</evidence>
<dbReference type="PANTHER" id="PTHR10629">
    <property type="entry name" value="CYTOSINE-SPECIFIC METHYLTRANSFERASE"/>
    <property type="match status" value="1"/>
</dbReference>
<dbReference type="Gene3D" id="3.40.50.150">
    <property type="entry name" value="Vaccinia Virus protein VP39"/>
    <property type="match status" value="2"/>
</dbReference>
<dbReference type="InterPro" id="IPR018117">
    <property type="entry name" value="C5_DNA_meth_AS"/>
</dbReference>
<evidence type="ECO:0000256" key="1">
    <source>
        <dbReference type="ARBA" id="ARBA00022603"/>
    </source>
</evidence>
<dbReference type="NCBIfam" id="TIGR02987">
    <property type="entry name" value="met_A_Alw26"/>
    <property type="match status" value="1"/>
</dbReference>
<keyword evidence="2 5" id="KW-0808">Transferase</keyword>
<keyword evidence="4" id="KW-0680">Restriction system</keyword>
<dbReference type="Pfam" id="PF12950">
    <property type="entry name" value="TaqI_C"/>
    <property type="match status" value="1"/>
</dbReference>
<dbReference type="InterPro" id="IPR029063">
    <property type="entry name" value="SAM-dependent_MTases_sf"/>
</dbReference>
<evidence type="ECO:0000256" key="5">
    <source>
        <dbReference type="PROSITE-ProRule" id="PRU01016"/>
    </source>
</evidence>
<dbReference type="InterPro" id="IPR014329">
    <property type="entry name" value="M6_adenine_DNA_mtrans_Alw26I"/>
</dbReference>
<evidence type="ECO:0000313" key="10">
    <source>
        <dbReference type="EMBL" id="PRR79261.1"/>
    </source>
</evidence>
<dbReference type="SUPFAM" id="SSF53335">
    <property type="entry name" value="S-adenosyl-L-methionine-dependent methyltransferases"/>
    <property type="match status" value="3"/>
</dbReference>
<accession>A0A2T0B5T4</accession>
<protein>
    <recommendedName>
        <fullName evidence="7">Cytosine-specific methyltransferase</fullName>
        <ecNumber evidence="7">2.1.1.37</ecNumber>
    </recommendedName>
</protein>
<dbReference type="InterPro" id="IPR025931">
    <property type="entry name" value="TaqI_C"/>
</dbReference>
<reference evidence="10 11" key="1">
    <citation type="submission" date="2018-03" db="EMBL/GenBank/DDBJ databases">
        <title>Genome sequence of Clostridium liquoris DSM 100320.</title>
        <authorList>
            <person name="Poehlein A."/>
            <person name="Daniel R."/>
        </authorList>
    </citation>
    <scope>NUCLEOTIDE SEQUENCE [LARGE SCALE GENOMIC DNA]</scope>
    <source>
        <strain evidence="10 11">DSM 100320</strain>
    </source>
</reference>
<evidence type="ECO:0000256" key="4">
    <source>
        <dbReference type="ARBA" id="ARBA00022747"/>
    </source>
</evidence>
<dbReference type="GO" id="GO:0032259">
    <property type="term" value="P:methylation"/>
    <property type="evidence" value="ECO:0007669"/>
    <property type="project" value="UniProtKB-KW"/>
</dbReference>
<dbReference type="InterPro" id="IPR011639">
    <property type="entry name" value="MethylTrfase_TaqI-like_dom"/>
</dbReference>
<evidence type="ECO:0000256" key="7">
    <source>
        <dbReference type="RuleBase" id="RU000417"/>
    </source>
</evidence>
<evidence type="ECO:0000313" key="11">
    <source>
        <dbReference type="Proteomes" id="UP000239706"/>
    </source>
</evidence>